<dbReference type="Pfam" id="PF00010">
    <property type="entry name" value="HLH"/>
    <property type="match status" value="1"/>
</dbReference>
<dbReference type="PANTHER" id="PTHR31945">
    <property type="entry name" value="TRANSCRIPTION FACTOR SCREAM2-RELATED"/>
    <property type="match status" value="1"/>
</dbReference>
<organism evidence="6 7">
    <name type="scientific">Stephania japonica</name>
    <dbReference type="NCBI Taxonomy" id="461633"/>
    <lineage>
        <taxon>Eukaryota</taxon>
        <taxon>Viridiplantae</taxon>
        <taxon>Streptophyta</taxon>
        <taxon>Embryophyta</taxon>
        <taxon>Tracheophyta</taxon>
        <taxon>Spermatophyta</taxon>
        <taxon>Magnoliopsida</taxon>
        <taxon>Ranunculales</taxon>
        <taxon>Menispermaceae</taxon>
        <taxon>Menispermoideae</taxon>
        <taxon>Cissampelideae</taxon>
        <taxon>Stephania</taxon>
    </lineage>
</organism>
<protein>
    <recommendedName>
        <fullName evidence="5">BHLH domain-containing protein</fullName>
    </recommendedName>
</protein>
<dbReference type="GO" id="GO:0043565">
    <property type="term" value="F:sequence-specific DNA binding"/>
    <property type="evidence" value="ECO:0007669"/>
    <property type="project" value="TreeGrafter"/>
</dbReference>
<dbReference type="SUPFAM" id="SSF47459">
    <property type="entry name" value="HLH, helix-loop-helix DNA-binding domain"/>
    <property type="match status" value="1"/>
</dbReference>
<evidence type="ECO:0000256" key="4">
    <source>
        <dbReference type="ARBA" id="ARBA00023242"/>
    </source>
</evidence>
<sequence>MEDFDNDYRNLLENMLLQTEDIDGFGLDDSFSAYYSSSSPDEAASSVAAKNIISERNRWKKLNDRLFALRSVVPKISKVNQIEPIRRSIDNRFGP</sequence>
<keyword evidence="2" id="KW-0805">Transcription regulation</keyword>
<dbReference type="AlphaFoldDB" id="A0AAP0PAL1"/>
<evidence type="ECO:0000256" key="2">
    <source>
        <dbReference type="ARBA" id="ARBA00023015"/>
    </source>
</evidence>
<keyword evidence="3" id="KW-0804">Transcription</keyword>
<gene>
    <name evidence="6" type="ORF">Sjap_008167</name>
</gene>
<keyword evidence="7" id="KW-1185">Reference proteome</keyword>
<evidence type="ECO:0000313" key="6">
    <source>
        <dbReference type="EMBL" id="KAK9137573.1"/>
    </source>
</evidence>
<dbReference type="InterPro" id="IPR011598">
    <property type="entry name" value="bHLH_dom"/>
</dbReference>
<name>A0AAP0PAL1_9MAGN</name>
<evidence type="ECO:0000313" key="7">
    <source>
        <dbReference type="Proteomes" id="UP001417504"/>
    </source>
</evidence>
<dbReference type="InterPro" id="IPR051358">
    <property type="entry name" value="TF_AMS/ICE1/BHLH6-like"/>
</dbReference>
<evidence type="ECO:0000256" key="1">
    <source>
        <dbReference type="ARBA" id="ARBA00004123"/>
    </source>
</evidence>
<feature type="domain" description="BHLH" evidence="5">
    <location>
        <begin position="51"/>
        <end position="89"/>
    </location>
</feature>
<dbReference type="PANTHER" id="PTHR31945:SF26">
    <property type="entry name" value="TRANSCRIPTION FACTOR BHLH35"/>
    <property type="match status" value="1"/>
</dbReference>
<comment type="caution">
    <text evidence="6">The sequence shown here is derived from an EMBL/GenBank/DDBJ whole genome shotgun (WGS) entry which is preliminary data.</text>
</comment>
<evidence type="ECO:0000259" key="5">
    <source>
        <dbReference type="Pfam" id="PF00010"/>
    </source>
</evidence>
<dbReference type="Proteomes" id="UP001417504">
    <property type="component" value="Unassembled WGS sequence"/>
</dbReference>
<evidence type="ECO:0000256" key="3">
    <source>
        <dbReference type="ARBA" id="ARBA00023163"/>
    </source>
</evidence>
<dbReference type="GO" id="GO:0046983">
    <property type="term" value="F:protein dimerization activity"/>
    <property type="evidence" value="ECO:0007669"/>
    <property type="project" value="InterPro"/>
</dbReference>
<dbReference type="EMBL" id="JBBNAE010000003">
    <property type="protein sequence ID" value="KAK9137573.1"/>
    <property type="molecule type" value="Genomic_DNA"/>
</dbReference>
<reference evidence="6 7" key="1">
    <citation type="submission" date="2024-01" db="EMBL/GenBank/DDBJ databases">
        <title>Genome assemblies of Stephania.</title>
        <authorList>
            <person name="Yang L."/>
        </authorList>
    </citation>
    <scope>NUCLEOTIDE SEQUENCE [LARGE SCALE GENOMIC DNA]</scope>
    <source>
        <strain evidence="6">QJT</strain>
        <tissue evidence="6">Leaf</tissue>
    </source>
</reference>
<comment type="subcellular location">
    <subcellularLocation>
        <location evidence="1">Nucleus</location>
    </subcellularLocation>
</comment>
<dbReference type="InterPro" id="IPR036638">
    <property type="entry name" value="HLH_DNA-bd_sf"/>
</dbReference>
<accession>A0AAP0PAL1</accession>
<dbReference type="GO" id="GO:0003700">
    <property type="term" value="F:DNA-binding transcription factor activity"/>
    <property type="evidence" value="ECO:0007669"/>
    <property type="project" value="TreeGrafter"/>
</dbReference>
<proteinExistence type="predicted"/>
<keyword evidence="4" id="KW-0539">Nucleus</keyword>
<dbReference type="GO" id="GO:0005634">
    <property type="term" value="C:nucleus"/>
    <property type="evidence" value="ECO:0007669"/>
    <property type="project" value="UniProtKB-SubCell"/>
</dbReference>